<feature type="region of interest" description="Disordered" evidence="1">
    <location>
        <begin position="1"/>
        <end position="92"/>
    </location>
</feature>
<evidence type="ECO:0000256" key="1">
    <source>
        <dbReference type="SAM" id="MobiDB-lite"/>
    </source>
</evidence>
<protein>
    <recommendedName>
        <fullName evidence="4">Proline-rich protein 33-like</fullName>
    </recommendedName>
</protein>
<feature type="compositionally biased region" description="Polar residues" evidence="1">
    <location>
        <begin position="57"/>
        <end position="69"/>
    </location>
</feature>
<evidence type="ECO:0000313" key="2">
    <source>
        <dbReference type="EMBL" id="OXB63545.1"/>
    </source>
</evidence>
<feature type="compositionally biased region" description="Basic and acidic residues" evidence="1">
    <location>
        <begin position="306"/>
        <end position="326"/>
    </location>
</feature>
<dbReference type="Proteomes" id="UP000198323">
    <property type="component" value="Unassembled WGS sequence"/>
</dbReference>
<feature type="compositionally biased region" description="Low complexity" evidence="1">
    <location>
        <begin position="231"/>
        <end position="241"/>
    </location>
</feature>
<feature type="compositionally biased region" description="Polar residues" evidence="1">
    <location>
        <begin position="209"/>
        <end position="220"/>
    </location>
</feature>
<feature type="compositionally biased region" description="Basic and acidic residues" evidence="1">
    <location>
        <begin position="412"/>
        <end position="432"/>
    </location>
</feature>
<feature type="compositionally biased region" description="Polar residues" evidence="1">
    <location>
        <begin position="290"/>
        <end position="305"/>
    </location>
</feature>
<dbReference type="InterPro" id="IPR028004">
    <property type="entry name" value="DUF4643"/>
</dbReference>
<evidence type="ECO:0008006" key="4">
    <source>
        <dbReference type="Google" id="ProtNLM"/>
    </source>
</evidence>
<proteinExistence type="predicted"/>
<dbReference type="OrthoDB" id="329227at2759"/>
<feature type="region of interest" description="Disordered" evidence="1">
    <location>
        <begin position="134"/>
        <end position="442"/>
    </location>
</feature>
<gene>
    <name evidence="2" type="ORF">ASZ78_008821</name>
</gene>
<feature type="compositionally biased region" description="Low complexity" evidence="1">
    <location>
        <begin position="364"/>
        <end position="377"/>
    </location>
</feature>
<organism evidence="2 3">
    <name type="scientific">Callipepla squamata</name>
    <name type="common">Scaled quail</name>
    <dbReference type="NCBI Taxonomy" id="9009"/>
    <lineage>
        <taxon>Eukaryota</taxon>
        <taxon>Metazoa</taxon>
        <taxon>Chordata</taxon>
        <taxon>Craniata</taxon>
        <taxon>Vertebrata</taxon>
        <taxon>Euteleostomi</taxon>
        <taxon>Archelosauria</taxon>
        <taxon>Archosauria</taxon>
        <taxon>Dinosauria</taxon>
        <taxon>Saurischia</taxon>
        <taxon>Theropoda</taxon>
        <taxon>Coelurosauria</taxon>
        <taxon>Aves</taxon>
        <taxon>Neognathae</taxon>
        <taxon>Galloanserae</taxon>
        <taxon>Galliformes</taxon>
        <taxon>Odontophoridae</taxon>
        <taxon>Callipepla</taxon>
    </lineage>
</organism>
<dbReference type="AlphaFoldDB" id="A0A226N7J7"/>
<dbReference type="PANTHER" id="PTHR38004:SF1">
    <property type="entry name" value="PROLINE-RICH PROTEIN 33"/>
    <property type="match status" value="1"/>
</dbReference>
<dbReference type="PANTHER" id="PTHR38004">
    <property type="entry name" value="PROLINE-RICH PROTEIN 33"/>
    <property type="match status" value="1"/>
</dbReference>
<feature type="compositionally biased region" description="Low complexity" evidence="1">
    <location>
        <begin position="35"/>
        <end position="55"/>
    </location>
</feature>
<keyword evidence="3" id="KW-1185">Reference proteome</keyword>
<dbReference type="EMBL" id="MCFN01000154">
    <property type="protein sequence ID" value="OXB63545.1"/>
    <property type="molecule type" value="Genomic_DNA"/>
</dbReference>
<reference evidence="2 3" key="1">
    <citation type="submission" date="2016-07" db="EMBL/GenBank/DDBJ databases">
        <title>Disparate Historic Effective Population Sizes Predicted by Modern Levels of Genome Diversity for the Scaled Quail (Callipepla squamata) and the Northern Bobwhite (Colinus virginianus): Inferences from First and Second Generation Draft Genome Assemblies for Sympatric New World Quail.</title>
        <authorList>
            <person name="Oldeschulte D.L."/>
            <person name="Halley Y.A."/>
            <person name="Bhattarai E.K."/>
            <person name="Brashear W.A."/>
            <person name="Hill J."/>
            <person name="Metz R.P."/>
            <person name="Johnson C.D."/>
            <person name="Rollins D."/>
            <person name="Peterson M.J."/>
            <person name="Bickhart D.M."/>
            <person name="Decker J.E."/>
            <person name="Seabury C.M."/>
        </authorList>
    </citation>
    <scope>NUCLEOTIDE SEQUENCE [LARGE SCALE GENOMIC DNA]</scope>
    <source>
        <strain evidence="2 3">Texas</strain>
        <tissue evidence="2">Leg muscle</tissue>
    </source>
</reference>
<feature type="compositionally biased region" description="Polar residues" evidence="1">
    <location>
        <begin position="1"/>
        <end position="13"/>
    </location>
</feature>
<sequence length="541" mass="59643">MTMLITVSSSIQPTPIRHHASPPPPPPKPKKDNLRLQQLLKKAAKKNALLAAEQAKSFRSSLSPVNEASSDLERNGNVPQAETPRGAAPGPTSLPVHLSIKPITHHRVHSPFRKSKPFVLKVTEQRRIAEHLRLTIPTAESPLHESGASKAPQQLEGIDAHLPSPDNPSILISSHPPPSSTPSKERAPEATYITKMHTYFRSVKAPRSKTPTSYQTQATSSHEDKRPSSPSPEKSGSEPFPRQMSTPLDSSKAPDPTLQPILPHSATAEPPNQAPRSTSPKETIEAPSLKPSTPDNHSCKVTTHVSDAEISRSEKAPELPKQDGEILKPLTPSTPWRPEHPETASPAQAGPASIDTKAEHTVQPQPTLSLPNTSPPLQGRPTAVEDSRPLGAKGSGWHRLRKHLIVQPEAPRFPELEAEKQGQEEGNKEKDSSLSISQDSRPFKSRATKMWDAILYQMAVNKERRQEAEEKKAQKEEGFFLPRRLPIFLHKPRFDARKLRELAAKPMTKITTVFEVGRYGARTDKEHTKSFNRTASGWSVN</sequence>
<accession>A0A226N7J7</accession>
<name>A0A226N7J7_CALSU</name>
<comment type="caution">
    <text evidence="2">The sequence shown here is derived from an EMBL/GenBank/DDBJ whole genome shotgun (WGS) entry which is preliminary data.</text>
</comment>
<dbReference type="Pfam" id="PF15485">
    <property type="entry name" value="DUF4643"/>
    <property type="match status" value="1"/>
</dbReference>
<evidence type="ECO:0000313" key="3">
    <source>
        <dbReference type="Proteomes" id="UP000198323"/>
    </source>
</evidence>